<protein>
    <submittedName>
        <fullName evidence="2">Tetratricopeptide (TPR) repeat protein</fullName>
    </submittedName>
</protein>
<dbReference type="SUPFAM" id="SSF48452">
    <property type="entry name" value="TPR-like"/>
    <property type="match status" value="2"/>
</dbReference>
<dbReference type="SMART" id="SM00028">
    <property type="entry name" value="TPR"/>
    <property type="match status" value="5"/>
</dbReference>
<gene>
    <name evidence="2" type="ORF">F4553_003372</name>
</gene>
<name>A0A841BSU6_9ACTN</name>
<keyword evidence="3" id="KW-1185">Reference proteome</keyword>
<dbReference type="InterPro" id="IPR011990">
    <property type="entry name" value="TPR-like_helical_dom_sf"/>
</dbReference>
<dbReference type="Pfam" id="PF00931">
    <property type="entry name" value="NB-ARC"/>
    <property type="match status" value="1"/>
</dbReference>
<evidence type="ECO:0000313" key="2">
    <source>
        <dbReference type="EMBL" id="MBB5869993.1"/>
    </source>
</evidence>
<reference evidence="2 3" key="1">
    <citation type="submission" date="2020-08" db="EMBL/GenBank/DDBJ databases">
        <title>Sequencing the genomes of 1000 actinobacteria strains.</title>
        <authorList>
            <person name="Klenk H.-P."/>
        </authorList>
    </citation>
    <scope>NUCLEOTIDE SEQUENCE [LARGE SCALE GENOMIC DNA]</scope>
    <source>
        <strain evidence="2 3">DSM 45362</strain>
    </source>
</reference>
<dbReference type="Gene3D" id="1.25.40.10">
    <property type="entry name" value="Tetratricopeptide repeat domain"/>
    <property type="match status" value="2"/>
</dbReference>
<dbReference type="Proteomes" id="UP000587527">
    <property type="component" value="Unassembled WGS sequence"/>
</dbReference>
<dbReference type="EMBL" id="JACHMN010000002">
    <property type="protein sequence ID" value="MBB5869993.1"/>
    <property type="molecule type" value="Genomic_DNA"/>
</dbReference>
<organism evidence="2 3">
    <name type="scientific">Allocatelliglobosispora scoriae</name>
    <dbReference type="NCBI Taxonomy" id="643052"/>
    <lineage>
        <taxon>Bacteria</taxon>
        <taxon>Bacillati</taxon>
        <taxon>Actinomycetota</taxon>
        <taxon>Actinomycetes</taxon>
        <taxon>Micromonosporales</taxon>
        <taxon>Micromonosporaceae</taxon>
        <taxon>Allocatelliglobosispora</taxon>
    </lineage>
</organism>
<dbReference type="Gene3D" id="3.40.50.300">
    <property type="entry name" value="P-loop containing nucleotide triphosphate hydrolases"/>
    <property type="match status" value="1"/>
</dbReference>
<dbReference type="RefSeq" id="WP_184837048.1">
    <property type="nucleotide sequence ID" value="NZ_JACHMN010000002.1"/>
</dbReference>
<dbReference type="PRINTS" id="PR00364">
    <property type="entry name" value="DISEASERSIST"/>
</dbReference>
<dbReference type="PANTHER" id="PTHR47691">
    <property type="entry name" value="REGULATOR-RELATED"/>
    <property type="match status" value="1"/>
</dbReference>
<dbReference type="InterPro" id="IPR002182">
    <property type="entry name" value="NB-ARC"/>
</dbReference>
<dbReference type="SUPFAM" id="SSF52540">
    <property type="entry name" value="P-loop containing nucleoside triphosphate hydrolases"/>
    <property type="match status" value="1"/>
</dbReference>
<feature type="domain" description="NB-ARC" evidence="1">
    <location>
        <begin position="122"/>
        <end position="252"/>
    </location>
</feature>
<evidence type="ECO:0000313" key="3">
    <source>
        <dbReference type="Proteomes" id="UP000587527"/>
    </source>
</evidence>
<proteinExistence type="predicted"/>
<dbReference type="AlphaFoldDB" id="A0A841BSU6"/>
<dbReference type="GO" id="GO:0043531">
    <property type="term" value="F:ADP binding"/>
    <property type="evidence" value="ECO:0007669"/>
    <property type="project" value="InterPro"/>
</dbReference>
<dbReference type="InterPro" id="IPR027417">
    <property type="entry name" value="P-loop_NTPase"/>
</dbReference>
<dbReference type="InterPro" id="IPR019734">
    <property type="entry name" value="TPR_rpt"/>
</dbReference>
<evidence type="ECO:0000259" key="1">
    <source>
        <dbReference type="Pfam" id="PF00931"/>
    </source>
</evidence>
<accession>A0A841BSU6</accession>
<dbReference type="PANTHER" id="PTHR47691:SF3">
    <property type="entry name" value="HTH-TYPE TRANSCRIPTIONAL REGULATOR RV0890C-RELATED"/>
    <property type="match status" value="1"/>
</dbReference>
<comment type="caution">
    <text evidence="2">The sequence shown here is derived from an EMBL/GenBank/DDBJ whole genome shotgun (WGS) entry which is preliminary data.</text>
</comment>
<dbReference type="Pfam" id="PF13424">
    <property type="entry name" value="TPR_12"/>
    <property type="match status" value="2"/>
</dbReference>
<sequence>MALSEALGGVMRRSGVGSKTLSKLTGIPRTAIDNWRDGTVRRPRHWRPMLQIARVLSLSRDETDELLVAAGYPRLAVLGGELPPYHPDREHLCPWLTPQPEPPAPSRCQLRAPAGDFVGRSAELEAVLAALRSTRDAPIIGLRGMAGIGKTELALLAANRVRDTYPDAQLVVHLHGVGAEPLPPAQALRQIIHALTPDARLDDDLDTLQRRYCSVLGGQRVLIVADDACDAGQVRHLLPPAGSALLVTSRQRFTLPGMRAVDLEQFAEVEAVRMLRTICDRVSDAQARTIARACGYLPLALRISGGLLANDPALPVAEHIAALLDRCRPLARLRDPDDAHLDIEASLSLSYDRLDDPARAVFRQLSVFVADFGSELAAEVVRAPGDVGEACRLLLRRSLVGYDPIRRRWRLHDLVRELAAGHLAAAGEVEAAMWRYAEACLRTAESIQRDYLSGGDAVGTALASFDTERPHLDAARAWAAEHAGAEQGDRLLVADATASYHHIGFMRYDRRHEIAPFAERALEAARRLGDDRGQGVVLNRLGQLHLDLGDAGRAIAAFGEQLDLLRAAGDIAGQARALNNLGNAHLLLGDPHRALRLHEEQLVLVHQMDDLRGEAMARCNLGRARVSLGETDLGLAELQPALAIARRLGDAYGEAAVLADIGAAHLAAGDPLPAGALLERSLAIIRALGDRHGESRVLADLALAAAALGQQQEGLKHGEAAVAIAREIGAPHAEATGLRARGACLAAAGEPERARISLERALAGLRTLGDRGGEAECQWQLGLSLLGDDRQRALPLLAAAVAYRREIGHSRAEQWDQKYQAYLISHSNLGS</sequence>